<dbReference type="InterPro" id="IPR052158">
    <property type="entry name" value="INH-QAR"/>
</dbReference>
<dbReference type="AlphaFoldDB" id="A0A8K0X7R3"/>
<dbReference type="SUPFAM" id="SSF52317">
    <property type="entry name" value="Class I glutamine amidotransferase-like"/>
    <property type="match status" value="1"/>
</dbReference>
<name>A0A8K0X7R3_9PEZI</name>
<organism evidence="3 4">
    <name type="scientific">Plectosphaerella cucumerina</name>
    <dbReference type="NCBI Taxonomy" id="40658"/>
    <lineage>
        <taxon>Eukaryota</taxon>
        <taxon>Fungi</taxon>
        <taxon>Dikarya</taxon>
        <taxon>Ascomycota</taxon>
        <taxon>Pezizomycotina</taxon>
        <taxon>Sordariomycetes</taxon>
        <taxon>Hypocreomycetidae</taxon>
        <taxon>Glomerellales</taxon>
        <taxon>Plectosphaerellaceae</taxon>
        <taxon>Plectosphaerella</taxon>
    </lineage>
</organism>
<dbReference type="OrthoDB" id="543156at2759"/>
<feature type="domain" description="DJ-1/PfpI" evidence="2">
    <location>
        <begin position="30"/>
        <end position="204"/>
    </location>
</feature>
<dbReference type="PANTHER" id="PTHR43130:SF15">
    <property type="entry name" value="THIJ_PFPI FAMILY PROTEIN (AFU_ORTHOLOGUE AFUA_5G14240)"/>
    <property type="match status" value="1"/>
</dbReference>
<dbReference type="Pfam" id="PF01965">
    <property type="entry name" value="DJ-1_PfpI"/>
    <property type="match status" value="1"/>
</dbReference>
<dbReference type="InterPro" id="IPR029062">
    <property type="entry name" value="Class_I_gatase-like"/>
</dbReference>
<protein>
    <submittedName>
        <fullName evidence="3">DJ-1/PfpI family protein</fullName>
    </submittedName>
</protein>
<dbReference type="EMBL" id="JAGPXD010000002">
    <property type="protein sequence ID" value="KAH7368894.1"/>
    <property type="molecule type" value="Genomic_DNA"/>
</dbReference>
<evidence type="ECO:0000259" key="2">
    <source>
        <dbReference type="Pfam" id="PF01965"/>
    </source>
</evidence>
<keyword evidence="4" id="KW-1185">Reference proteome</keyword>
<evidence type="ECO:0000256" key="1">
    <source>
        <dbReference type="SAM" id="SignalP"/>
    </source>
</evidence>
<accession>A0A8K0X7R3</accession>
<gene>
    <name evidence="3" type="ORF">B0T11DRAFT_327032</name>
</gene>
<dbReference type="InterPro" id="IPR002818">
    <property type="entry name" value="DJ-1/PfpI"/>
</dbReference>
<proteinExistence type="predicted"/>
<evidence type="ECO:0000313" key="4">
    <source>
        <dbReference type="Proteomes" id="UP000813385"/>
    </source>
</evidence>
<comment type="caution">
    <text evidence="3">The sequence shown here is derived from an EMBL/GenBank/DDBJ whole genome shotgun (WGS) entry which is preliminary data.</text>
</comment>
<reference evidence="3" key="1">
    <citation type="journal article" date="2021" name="Nat. Commun.">
        <title>Genetic determinants of endophytism in the Arabidopsis root mycobiome.</title>
        <authorList>
            <person name="Mesny F."/>
            <person name="Miyauchi S."/>
            <person name="Thiergart T."/>
            <person name="Pickel B."/>
            <person name="Atanasova L."/>
            <person name="Karlsson M."/>
            <person name="Huettel B."/>
            <person name="Barry K.W."/>
            <person name="Haridas S."/>
            <person name="Chen C."/>
            <person name="Bauer D."/>
            <person name="Andreopoulos W."/>
            <person name="Pangilinan J."/>
            <person name="LaButti K."/>
            <person name="Riley R."/>
            <person name="Lipzen A."/>
            <person name="Clum A."/>
            <person name="Drula E."/>
            <person name="Henrissat B."/>
            <person name="Kohler A."/>
            <person name="Grigoriev I.V."/>
            <person name="Martin F.M."/>
            <person name="Hacquard S."/>
        </authorList>
    </citation>
    <scope>NUCLEOTIDE SEQUENCE</scope>
    <source>
        <strain evidence="3">MPI-CAGE-AT-0016</strain>
    </source>
</reference>
<evidence type="ECO:0000313" key="3">
    <source>
        <dbReference type="EMBL" id="KAH7368894.1"/>
    </source>
</evidence>
<feature type="chain" id="PRO_5035419462" evidence="1">
    <location>
        <begin position="22"/>
        <end position="250"/>
    </location>
</feature>
<sequence length="250" mass="26475">MKLSFSPRAVLALALPSVALAALPSRFGMVLFPGFQNIEVAGSIETLFSTSIQRPLNLTTIAYSLDPVSSLAPPQARIGSTFSTSLVPTHTFANPPTDLDVLFVPGGLGNRALSAEHRAALLGYLRDVYPSLQYVLSICTGAGLLAQAGLLDGRNATTNKWAWYETVVHGPKTNWIAKARWIVDGNIYTSSGVAAGIDAAFAFVADVFGEDVAARAAQGLEYIRVMDPTNDPFAEVNGAVDVPPVRPACK</sequence>
<feature type="signal peptide" evidence="1">
    <location>
        <begin position="1"/>
        <end position="21"/>
    </location>
</feature>
<dbReference type="Proteomes" id="UP000813385">
    <property type="component" value="Unassembled WGS sequence"/>
</dbReference>
<dbReference type="CDD" id="cd03139">
    <property type="entry name" value="GATase1_PfpI_2"/>
    <property type="match status" value="1"/>
</dbReference>
<keyword evidence="1" id="KW-0732">Signal</keyword>
<dbReference type="Gene3D" id="3.40.50.880">
    <property type="match status" value="1"/>
</dbReference>
<dbReference type="PANTHER" id="PTHR43130">
    <property type="entry name" value="ARAC-FAMILY TRANSCRIPTIONAL REGULATOR"/>
    <property type="match status" value="1"/>
</dbReference>